<reference evidence="1 2" key="1">
    <citation type="submission" date="2018-07" db="EMBL/GenBank/DDBJ databases">
        <authorList>
            <person name="Bray K.S."/>
            <person name="Carr Z.A."/>
            <person name="Cox A."/>
            <person name="Croney S.M."/>
            <person name="Francisco T.J."/>
            <person name="Gragg K.N."/>
            <person name="Gress-Byrd C.M."/>
            <person name="Holcomb E.R."/>
            <person name="Justice T.A."/>
            <person name="Latham E.D."/>
            <person name="Lovell F.C."/>
            <person name="Miller H.N."/>
            <person name="Quesada C."/>
            <person name="Radey J."/>
            <person name="Robinson P.M."/>
            <person name="Scott K.N."/>
            <person name="Smith C.E."/>
            <person name="Stamey B.D."/>
            <person name="Stanley G.P."/>
            <person name="Suchonic E.A."/>
            <person name="Taylor K.N."/>
            <person name="Weindel N.A."/>
            <person name="Wiseman B.T."/>
            <person name="Eckardt M.A."/>
            <person name="Gainey M.D."/>
            <person name="Wallen J.R."/>
            <person name="Garlena R.A."/>
            <person name="Russell D.A."/>
            <person name="Pope W.H."/>
            <person name="Jacobs-Sera D."/>
            <person name="Hatfull G.F."/>
        </authorList>
    </citation>
    <scope>NUCLEOTIDE SEQUENCE [LARGE SCALE GENOMIC DNA]</scope>
</reference>
<organism evidence="1 2">
    <name type="scientific">Microbacterium phage Neferthena</name>
    <dbReference type="NCBI Taxonomy" id="2301539"/>
    <lineage>
        <taxon>Viruses</taxon>
        <taxon>Duplodnaviria</taxon>
        <taxon>Heunggongvirae</taxon>
        <taxon>Uroviricota</taxon>
        <taxon>Caudoviricetes</taxon>
        <taxon>Neferthenavirus</taxon>
        <taxon>Neferthenavirus neferthena</taxon>
    </lineage>
</organism>
<name>A0A385D4W2_9CAUD</name>
<evidence type="ECO:0000313" key="2">
    <source>
        <dbReference type="Proteomes" id="UP000261846"/>
    </source>
</evidence>
<proteinExistence type="predicted"/>
<keyword evidence="2" id="KW-1185">Reference proteome</keyword>
<dbReference type="KEGG" id="vg:54999132"/>
<gene>
    <name evidence="1" type="primary">58</name>
    <name evidence="1" type="ORF">SEA_NEFERTHENA_58</name>
</gene>
<sequence>MMALAYAVIFANTELWDNQRYDTLQRAQAAADEKFEAIAQDARKTLVTRNPEPRIMTYLEMRNAFPDLNLDGLVGLYFTADIT</sequence>
<dbReference type="Proteomes" id="UP000261846">
    <property type="component" value="Segment"/>
</dbReference>
<dbReference type="RefSeq" id="YP_009808233.1">
    <property type="nucleotide sequence ID" value="NC_048038.1"/>
</dbReference>
<accession>A0A385D4W2</accession>
<dbReference type="GeneID" id="54999132"/>
<dbReference type="EMBL" id="MH697589">
    <property type="protein sequence ID" value="AXQ52921.1"/>
    <property type="molecule type" value="Genomic_DNA"/>
</dbReference>
<protein>
    <submittedName>
        <fullName evidence="1">Uncharacterized protein</fullName>
    </submittedName>
</protein>
<evidence type="ECO:0000313" key="1">
    <source>
        <dbReference type="EMBL" id="AXQ52921.1"/>
    </source>
</evidence>